<evidence type="ECO:0000256" key="1">
    <source>
        <dbReference type="SAM" id="Phobius"/>
    </source>
</evidence>
<dbReference type="RefSeq" id="WP_213348612.1">
    <property type="nucleotide sequence ID" value="NZ_JAEDAM010000014.1"/>
</dbReference>
<evidence type="ECO:0000313" key="2">
    <source>
        <dbReference type="EMBL" id="MBS8121762.1"/>
    </source>
</evidence>
<keyword evidence="1" id="KW-0472">Membrane</keyword>
<keyword evidence="3" id="KW-1185">Reference proteome</keyword>
<gene>
    <name evidence="2" type="ORF">VAMP_23n157</name>
</gene>
<name>A0ABS5QKP3_9BACT</name>
<sequence>MEENKNIQNNSIIQNKKQNKEINYKLEGEFFKGTFKKIQSKIGSIKNTKNPISWYSQIKSIKYDINELLEIISDDINQQFNINHTNKHSLLYDLGYDEVIKENIEYKYILSSKYFDDQFYFQIYSKIDPQINIFFQKLISKIYNNENKLINKYKDKQINNLNDDKNNFDKYKVLFNFLINKKLLPDQIDDKIKNNNTTKFFHEIVKKISKQENDKENLLKQLFSFFNIKKKDFNKLKYSKLVEIENIFNFDTINNNEKTLIEKQNPEILKQIDEIIYKYNYNFDFNFYLEIFDKIKNLEIRGDIWGYIKDIMKESLQENPLKNNFSTDQIIDKNTRDNKNINYRTKLTNLDPQEDKSKIRSREIMEKYDEFKKIIISLQDSYLSDSIKIFVYNFLYGNLNIKQNNFETLKIVFLYFLPKNYREYRKVYQFFEEYKKFCNMKPISSDFIKLSAFNLILIIFITFLGFYFFSIIFAFGLILFLIGYYFKNLNFSSEKFYIRWHTGVQMIGSFILTFTILNYIVISGLIKIEIAGGNISNFFEKSGNITLISYQDLNNPINIFDSQTYYSNIQANENSKSELKKFIKDNNIQNLSELVDILKN</sequence>
<keyword evidence="1" id="KW-1133">Transmembrane helix</keyword>
<proteinExistence type="predicted"/>
<dbReference type="EMBL" id="JAEDAM010000014">
    <property type="protein sequence ID" value="MBS8121762.1"/>
    <property type="molecule type" value="Genomic_DNA"/>
</dbReference>
<comment type="caution">
    <text evidence="2">The sequence shown here is derived from an EMBL/GenBank/DDBJ whole genome shotgun (WGS) entry which is preliminary data.</text>
</comment>
<protein>
    <submittedName>
        <fullName evidence="2">Uncharacterized protein</fullName>
    </submittedName>
</protein>
<feature type="transmembrane region" description="Helical" evidence="1">
    <location>
        <begin position="453"/>
        <end position="486"/>
    </location>
</feature>
<reference evidence="2 3" key="1">
    <citation type="journal article" date="2021" name="Nat. Commun.">
        <title>Reductive evolution and unique predatory mode in the CPR bacterium Vampirococcus lugosii.</title>
        <authorList>
            <person name="Moreira D."/>
            <person name="Zivanovic Y."/>
            <person name="Lopez-Archilla A.I."/>
            <person name="Iniesto M."/>
            <person name="Lopez-Garcia P."/>
        </authorList>
    </citation>
    <scope>NUCLEOTIDE SEQUENCE [LARGE SCALE GENOMIC DNA]</scope>
    <source>
        <strain evidence="2">Chiprana</strain>
    </source>
</reference>
<evidence type="ECO:0000313" key="3">
    <source>
        <dbReference type="Proteomes" id="UP000680365"/>
    </source>
</evidence>
<organism evidence="2 3">
    <name type="scientific">Candidatus Vampirococcus lugosii</name>
    <dbReference type="NCBI Taxonomy" id="2789015"/>
    <lineage>
        <taxon>Bacteria</taxon>
        <taxon>Candidatus Absconditibacteriota</taxon>
        <taxon>Vampirococcus</taxon>
    </lineage>
</organism>
<dbReference type="Proteomes" id="UP000680365">
    <property type="component" value="Unassembled WGS sequence"/>
</dbReference>
<keyword evidence="1" id="KW-0812">Transmembrane</keyword>
<feature type="transmembrane region" description="Helical" evidence="1">
    <location>
        <begin position="506"/>
        <end position="526"/>
    </location>
</feature>
<accession>A0ABS5QKP3</accession>